<dbReference type="GO" id="GO:0016020">
    <property type="term" value="C:membrane"/>
    <property type="evidence" value="ECO:0007669"/>
    <property type="project" value="UniProtKB-SubCell"/>
</dbReference>
<feature type="disulfide bond" evidence="9">
    <location>
        <begin position="1003"/>
        <end position="1013"/>
    </location>
</feature>
<feature type="domain" description="SRCR" evidence="12">
    <location>
        <begin position="3449"/>
        <end position="3508"/>
    </location>
</feature>
<gene>
    <name evidence="13" type="ORF">ROHU_006039</name>
</gene>
<feature type="disulfide bond" evidence="9">
    <location>
        <begin position="656"/>
        <end position="666"/>
    </location>
</feature>
<feature type="domain" description="SRCR" evidence="12">
    <location>
        <begin position="2398"/>
        <end position="2495"/>
    </location>
</feature>
<feature type="disulfide bond" evidence="9">
    <location>
        <begin position="557"/>
        <end position="567"/>
    </location>
</feature>
<feature type="disulfide bond" evidence="9">
    <location>
        <begin position="3477"/>
        <end position="3487"/>
    </location>
</feature>
<feature type="domain" description="SRCR" evidence="12">
    <location>
        <begin position="1904"/>
        <end position="2001"/>
    </location>
</feature>
<dbReference type="PRINTS" id="PR00258">
    <property type="entry name" value="SPERACTRCPTR"/>
</dbReference>
<feature type="disulfide bond" evidence="9">
    <location>
        <begin position="1371"/>
        <end position="1381"/>
    </location>
</feature>
<keyword evidence="13" id="KW-0675">Receptor</keyword>
<feature type="disulfide bond" evidence="9">
    <location>
        <begin position="893"/>
        <end position="903"/>
    </location>
</feature>
<feature type="domain" description="SRCR" evidence="12">
    <location>
        <begin position="3928"/>
        <end position="3973"/>
    </location>
</feature>
<feature type="disulfide bond" evidence="9">
    <location>
        <begin position="3942"/>
        <end position="3952"/>
    </location>
</feature>
<feature type="disulfide bond" evidence="9">
    <location>
        <begin position="1272"/>
        <end position="1282"/>
    </location>
</feature>
<dbReference type="FunFam" id="3.10.250.10:FF:000016">
    <property type="entry name" value="Scavenger receptor cysteine-rich protein type 12"/>
    <property type="match status" value="11"/>
</dbReference>
<evidence type="ECO:0000256" key="1">
    <source>
        <dbReference type="ARBA" id="ARBA00004167"/>
    </source>
</evidence>
<keyword evidence="4" id="KW-0677">Repeat</keyword>
<feature type="disulfide bond" evidence="9">
    <location>
        <begin position="3743"/>
        <end position="3753"/>
    </location>
</feature>
<dbReference type="InterPro" id="IPR036772">
    <property type="entry name" value="SRCR-like_dom_sf"/>
</dbReference>
<feature type="domain" description="SRCR" evidence="12">
    <location>
        <begin position="381"/>
        <end position="478"/>
    </location>
</feature>
<feature type="disulfide bond" evidence="9">
    <location>
        <begin position="4052"/>
        <end position="4062"/>
    </location>
</feature>
<evidence type="ECO:0000256" key="5">
    <source>
        <dbReference type="ARBA" id="ARBA00022989"/>
    </source>
</evidence>
<dbReference type="PANTHER" id="PTHR19331:SF468">
    <property type="entry name" value="SCAVENGER RECEPTOR CYSTEINE-RICH TYPE 1 PROTEIN M160"/>
    <property type="match status" value="1"/>
</dbReference>
<feature type="disulfide bond" evidence="9">
    <location>
        <begin position="3633"/>
        <end position="3643"/>
    </location>
</feature>
<feature type="compositionally biased region" description="Pro residues" evidence="10">
    <location>
        <begin position="1065"/>
        <end position="1075"/>
    </location>
</feature>
<feature type="compositionally biased region" description="Low complexity" evidence="10">
    <location>
        <begin position="3219"/>
        <end position="3231"/>
    </location>
</feature>
<feature type="compositionally biased region" description="Low complexity" evidence="10">
    <location>
        <begin position="1042"/>
        <end position="1064"/>
    </location>
</feature>
<evidence type="ECO:0000256" key="6">
    <source>
        <dbReference type="ARBA" id="ARBA00023136"/>
    </source>
</evidence>
<feature type="disulfide bond" evidence="9">
    <location>
        <begin position="3410"/>
        <end position="3420"/>
    </location>
</feature>
<feature type="domain" description="SRCR" evidence="12">
    <location>
        <begin position="1527"/>
        <end position="1670"/>
    </location>
</feature>
<evidence type="ECO:0000256" key="2">
    <source>
        <dbReference type="ARBA" id="ARBA00022692"/>
    </source>
</evidence>
<feature type="domain" description="SRCR" evidence="12">
    <location>
        <begin position="1306"/>
        <end position="1402"/>
    </location>
</feature>
<keyword evidence="5 11" id="KW-1133">Transmembrane helix</keyword>
<feature type="domain" description="SRCR" evidence="12">
    <location>
        <begin position="489"/>
        <end position="586"/>
    </location>
</feature>
<comment type="subcellular location">
    <subcellularLocation>
        <location evidence="1">Membrane</location>
        <topology evidence="1">Single-pass membrane protein</topology>
    </subcellularLocation>
</comment>
<evidence type="ECO:0000313" key="14">
    <source>
        <dbReference type="Proteomes" id="UP000290572"/>
    </source>
</evidence>
<keyword evidence="7 9" id="KW-1015">Disulfide bond</keyword>
<organism evidence="13 14">
    <name type="scientific">Labeo rohita</name>
    <name type="common">Indian major carp</name>
    <name type="synonym">Cyprinus rohita</name>
    <dbReference type="NCBI Taxonomy" id="84645"/>
    <lineage>
        <taxon>Eukaryota</taxon>
        <taxon>Metazoa</taxon>
        <taxon>Chordata</taxon>
        <taxon>Craniata</taxon>
        <taxon>Vertebrata</taxon>
        <taxon>Euteleostomi</taxon>
        <taxon>Actinopterygii</taxon>
        <taxon>Neopterygii</taxon>
        <taxon>Teleostei</taxon>
        <taxon>Ostariophysi</taxon>
        <taxon>Cypriniformes</taxon>
        <taxon>Cyprinidae</taxon>
        <taxon>Labeoninae</taxon>
        <taxon>Labeonini</taxon>
        <taxon>Labeo</taxon>
    </lineage>
</organism>
<proteinExistence type="predicted"/>
<feature type="region of interest" description="Disordered" evidence="10">
    <location>
        <begin position="1165"/>
        <end position="1185"/>
    </location>
</feature>
<dbReference type="SUPFAM" id="SSF56487">
    <property type="entry name" value="SRCR-like"/>
    <property type="match status" value="25"/>
</dbReference>
<feature type="region of interest" description="Disordered" evidence="10">
    <location>
        <begin position="3219"/>
        <end position="3241"/>
    </location>
</feature>
<feature type="domain" description="SRCR" evidence="12">
    <location>
        <begin position="273"/>
        <end position="324"/>
    </location>
</feature>
<feature type="transmembrane region" description="Helical" evidence="11">
    <location>
        <begin position="1703"/>
        <end position="1726"/>
    </location>
</feature>
<feature type="domain" description="SRCR" evidence="12">
    <location>
        <begin position="3984"/>
        <end position="4081"/>
    </location>
</feature>
<feature type="transmembrane region" description="Helical" evidence="11">
    <location>
        <begin position="3803"/>
        <end position="3827"/>
    </location>
</feature>
<evidence type="ECO:0000256" key="8">
    <source>
        <dbReference type="ARBA" id="ARBA00023180"/>
    </source>
</evidence>
<dbReference type="STRING" id="84645.A0A498MXS3"/>
<feature type="disulfide bond" evidence="9">
    <location>
        <begin position="1972"/>
        <end position="1982"/>
    </location>
</feature>
<feature type="domain" description="SRCR" evidence="12">
    <location>
        <begin position="3342"/>
        <end position="3439"/>
    </location>
</feature>
<keyword evidence="14" id="KW-1185">Reference proteome</keyword>
<evidence type="ECO:0000256" key="10">
    <source>
        <dbReference type="SAM" id="MobiDB-lite"/>
    </source>
</evidence>
<sequence length="4097" mass="453977">MDSQTDSDALNYILANIFLSQKSASSEILRTVPELQEILQELWERQNENRSPEFYLLVLLLFWPDSAKKTSNTPDLKVCVQYMRKLYEETYETYLRFRYLVPLFFLGNGGGLQRLVHQTDFTSLFVEEHETAEIQGFQRIQGEIRNHKVFALRGPDQIEVSPHNAASVYNTGLVSFYLGFTIIGPVAYNIRYVKKSAQFVDKHKKNIIEQLGCGSVLNFYGSSSSSPEHSHECVTGFQCSGSEAHLGNCSSPQTLNCSSTQQLSITCLEFKEIRLTEGCEGNVEVFYNGSWGNLCYNQMDRDTCPSLPWGQNNCYDNEVASITCFEEESLQSLQSHLTCSASPYQRQCSKETLKNYDEATTYEHMVGAVNDSSLALHDGLVRLSGERQCEGEVEVFIHQVWRRVLLDSWSLTESSVVCRQLGCGSVLNFYGSSSSSPEHSHECVTGFQCSGSEAHLGNCSSPQTLNCSSTQQLSITCLDSSLALHDGLVRLSGERQCEGEVEVFIHQVWRRVLLDSWSLTESSVVCRQLGCGSVLNFYGSSSSSPEHSHECVTGFQCSGSEAHLGNCSSPQTLNCSSTQQLSITCLEFKEIRLTEGCEGNVEVFYNGSWGNVCWNQMDRDTVSLICQELNCGKSGVLSGSTSRVESALYWLDEVSCRPHDSNLWQCPSSPWGQNECGEEEVAKIICSDLSVSPTPATTTSDSPPIFPPVRSTSVTPSQTPPAVSLFVPPVFAIVLVVVLLLLLVPLLILIQQNRVMRRALSKRRHRTMTEAVYEEIQHRPTNRHSLFTQREMVDEITPENYDVITDGLKPDHETEDTPETYDDVITLGHKFDIKVNTPEHYDDVIINGQDSQGVTEENQEEYDDVKNSSEDEKNLLDWFGEGSDEIRADVFDCDGNETKLSECSISSWSRAECSHRRDVGVICSDSSLALHDGLVRLSGERQCEGEVEVFFHQVWRRVLLDSWSLTESSVVCRQLGCGSVLNFYGSSSSSPEHSHECVTGFQCSGSEAHLGNCSSPQTLNCSSTQQLSITCLDLPDLSVSTTPATTTSASSPVSPLVRSTSVTPPQTPPAVPPQSPVPSELVIVLVVVLLLLLVPLLILIQQNRVMRRERVNEITREYYEDVITDGLDPDRETEDKAGSYDDVITTSGQYSVDTPEHYEDVIINGQDSQGVTEGDQEEYDDVKNRSEDERNLLDSSLALHDGLVRLSGERQCEGEVEVFIHQVWRRVLLDSWSLTESSVVCRQLGCGSVLTFYGSSSSSPEHSHECVTGFQCSGSEAHLGNCSSPQTLNCSSTQQLSITCLEFKEIRLTEGCEGNVEVFYNGSWGNVCWNQMERDTASLICQELNCGRSGVLSDSTARVKSAPNWLDKVTCRRHDSTLWQCPSSLWGQNDCDEDEVATIICSALSKRHRTTTEAVYEEIQHRYNHFTQREMVNEITPEYYDDVITDGLKPDHETEDTPESYDDVITPEHNSDIKVDTAEHYDDVIINGPDSQGVTEADQEEYDDVKNSSEDERNLLGSSLALHDGLVRLSGERECEGEVEVFIHQVWRRVLLDSWSLTESSVVCRQLGCGSVLNFYGSSSYSPEHSHECVTGFQCSGSEAHLGNCSSPQTLNCSSTQQLSITCLARVKSAPNWLDKVICRPHDSNLWQCPSSPWGQNDCGEDEVAKIICFDLPDLSVSTTPATTTSASPPVRSTSVTPPQSSFPPALVIVLVVVLLLLLVPLLILIQQNRVMRRALSKRRHRMMSEAVYEEIHHRHNHFTQIGSLLSTEQHSGYEDADKLLSAKSAVVVTPDYYNDGTTTKGPTDDLSGHYDNVIVKQFSNDKTDGVREEYDEVMNVREYMSDMFDWFGEGSGEIRADVFDCDGNETKLSECSISSWSRAECSHRRDVGVICSNSSLALHDGLVRLSGERQCEGEVEVFIHQVWRRVLLDSWSLTESSVVCRQLGCGSVLNFYGSSSSSPEHSHECVPGFQCSGSEAHLGNCSSPQTLNCSSTQQLSITCLEFKEIRLTEGCEGNVEVFYNGSWGNLCYNKMDRDTASLICQELNCGRSGSEPENSVGLKPHNWLDFLKCRRHDSTLWQCPSSPWGQNDCNHEVAKIACSEEESHESLRSRLTCSTSPHQRQCSNLSVSTTLLASPPVFPPVRSILVSPPQTPPAAPLSVPPVLVIVLVVVLLLLLVPLFILIQQNRVMRRALADWYTGLHRTRSQTEPVYEEIYHRHNQCTHRVSLISEDAAELLTEDRVNEITPAIYEDIFTGGLIPDCETDHTPEGYYDVIASGQNYGTEKEMVNEITPEYYDDVITDGLKPDHETGAVFGFDAVNRLESFLSPTGLEREVVKSGLMCLIVTGMKQNSQNVPSLHGVELNVLIDEMLESSALVGLFNQHQIFSSDSSLAFHDGLVRLSGERQCEGEVEVFIHQVWRRVLLDSWSLTESSVVCRQLGCGSVLNFYGSSSSSPEHSHECVTGFQCSGSEAHLGNCSSPQTLNCSSTQQLSITCLEFKEIRLTEGCEGNVEVFYNGSWGNVCWNQMDRNTVSLICQELNCGRSGVLSGSTPRVESAPNWLDEVTCRPHDSNLWQCPSLPWGQNDCGEEEVAKIICSDLVVVSTTPAATTSASPPVSPPVRSTSGSPPQTPPAVSPQSSVPPELVIVLVVVLLLLLVPLLILIQQNRVMRRALSKRRHRMMSEAVYEEIHHRHNHFTQIGSLLSTEQHSGYEDADKLLSAKSAVVVTPDYYNDGTTTKGPTDDLSGHYDNVIVKQFSNDKTDGVREEYDEVMNVREYMSDMFDLSVSTTLATATLASPPVFPPVRSILVSPPQTPPSVSLSVPPVLVIVLVVVLLLLLVPLLILIQQNRVMRSALADWYTGLHRTRSQTEPVYEEIYHRHNQCTHRGSLISEDAAELLTDHTPEGYYDVITSGQNYGTEKVDTTEDYDDVIINGQCSHCVTEGDQEEYDDAWSITEDVRNLLVNTPEHYDDVVINGPDSQRVTDWFGEGSGEIWADVFDCDGNETKLSECSISSWSRAECSHRQDVGVICSNFSLALHDGLVRLSGERQCEGEVDVFIHQVWRRVLLDSWSLTESSVVCRQLGCGSVLNFYGSSSSSPEHSHECVTGFQCSGNETHLGNCSSPQTLNCSSTQQLSITCLEFKEIRLTEGCEGNVEVFYNGSWARGKSAPNWLDKVICRPHDSNLWQCPSSPWGQNDCGEEEMAKIICSDLLVVSTTPATTTSASPPVLSVPPSQTPPSVSPQSSAPTVLVIVLVVVLLLLLVPLLILIQQKRVMRRALSKRRHRTATEAVYEEIQHKPTNRHSLFTQRVEESHKSLQGRLTCSTSPHQRQCSNSSLALHDGLVRLSGERQCEGEVEVFIHQVWRRVLLDSWSLTESSVVCRQLGCGSVLNFNGSSSSSPEHSHECVTGFQCSGSEAHLGNCSSPQTLNCSSRQQLSITCLEFKEIRLTEGCEGNVEVFYNGSWARGKSAPNWLDKVICRPHDSNLWQCPSSPWGQNDCGEEEMAKIICSEQESAESPRSYLTCTTSPHHRQCSGSLLSIEQHSGYEDADKLLSAKSAVVVTPDYYNDGTTTKGPTDDLPRNYDDVVIVKQLSNDKTVNTPEHYDDVIINGQDSEGVTDWFGEGSGEIWADVFDCDGNETKLSECSISSWSRAECSHRRDVGVICSDSSLALHDGVVRLSGERQCEGEVEIFIHQVWRRVLLDSWSLTESSVVCRQLGCGSVLNFYGSSSYSPEHSHECVTGFQCSGSEAHLGNCSSPQTLNCSSTQQLSITCLDLLVVSTTPATTTSASPPVLSTSVTSPQTLAVSPVLVIVLVVVLLLLLVPLLILIQQNRVMRRALSKRRHRMTSEAVYEEIQHKSINRHSLFTQRGSFLSTEQHSGYEDADKLLSGFTPDYYNDGTTIKGPTDDLSGNYDDVVIIQQLCNDKTDWFGEGSGEIWSDVFDCDGNETKLSECSISSWSRAECSHRRDVGVICANSSLALHDGLVRLSGERQCEGEVEVFIHQVWRRVLLDSWSLTESSVVCRQLGCGSVLNFYGSSSSSPEHSHECVTGFQCSGSEAHLGNCSSPQTLNCSSTQQLSITCLGENNNIWEDSSVVRDQ</sequence>
<reference evidence="13 14" key="1">
    <citation type="submission" date="2018-03" db="EMBL/GenBank/DDBJ databases">
        <title>Draft genome sequence of Rohu Carp (Labeo rohita).</title>
        <authorList>
            <person name="Das P."/>
            <person name="Kushwaha B."/>
            <person name="Joshi C.G."/>
            <person name="Kumar D."/>
            <person name="Nagpure N.S."/>
            <person name="Sahoo L."/>
            <person name="Das S.P."/>
            <person name="Bit A."/>
            <person name="Patnaik S."/>
            <person name="Meher P.K."/>
            <person name="Jayasankar P."/>
            <person name="Koringa P.G."/>
            <person name="Patel N.V."/>
            <person name="Hinsu A.T."/>
            <person name="Kumar R."/>
            <person name="Pandey M."/>
            <person name="Agarwal S."/>
            <person name="Srivastava S."/>
            <person name="Singh M."/>
            <person name="Iquebal M.A."/>
            <person name="Jaiswal S."/>
            <person name="Angadi U.B."/>
            <person name="Kumar N."/>
            <person name="Raza M."/>
            <person name="Shah T.M."/>
            <person name="Rai A."/>
            <person name="Jena J.K."/>
        </authorList>
    </citation>
    <scope>NUCLEOTIDE SEQUENCE [LARGE SCALE GENOMIC DNA]</scope>
    <source>
        <strain evidence="13">DASCIFA01</strain>
        <tissue evidence="13">Testis</tissue>
    </source>
</reference>
<feature type="domain" description="SRCR" evidence="12">
    <location>
        <begin position="3148"/>
        <end position="3207"/>
    </location>
</feature>
<feature type="domain" description="SRCR" evidence="12">
    <location>
        <begin position="879"/>
        <end position="924"/>
    </location>
</feature>
<feature type="transmembrane region" description="Helical" evidence="11">
    <location>
        <begin position="2781"/>
        <end position="2800"/>
    </location>
</feature>
<feature type="disulfide bond" evidence="9">
    <location>
        <begin position="3109"/>
        <end position="3119"/>
    </location>
</feature>
<feature type="disulfide bond" evidence="9">
    <location>
        <begin position="2999"/>
        <end position="3009"/>
    </location>
</feature>
<dbReference type="EMBL" id="QBIY01012524">
    <property type="protein sequence ID" value="RXN24633.1"/>
    <property type="molecule type" value="Genomic_DNA"/>
</dbReference>
<feature type="domain" description="SRCR" evidence="12">
    <location>
        <begin position="1204"/>
        <end position="1301"/>
    </location>
</feature>
<feature type="disulfide bond" evidence="9">
    <location>
        <begin position="239"/>
        <end position="249"/>
    </location>
</feature>
<evidence type="ECO:0000259" key="12">
    <source>
        <dbReference type="PROSITE" id="PS50287"/>
    </source>
</evidence>
<evidence type="ECO:0000256" key="7">
    <source>
        <dbReference type="ARBA" id="ARBA00023157"/>
    </source>
</evidence>
<dbReference type="Pfam" id="PF00530">
    <property type="entry name" value="SRCR"/>
    <property type="match status" value="23"/>
</dbReference>
<keyword evidence="2 11" id="KW-0812">Transmembrane</keyword>
<feature type="domain" description="SRCR" evidence="12">
    <location>
        <begin position="2500"/>
        <end position="2596"/>
    </location>
</feature>
<feature type="compositionally biased region" description="Low complexity" evidence="10">
    <location>
        <begin position="2606"/>
        <end position="2626"/>
    </location>
</feature>
<evidence type="ECO:0000256" key="9">
    <source>
        <dbReference type="PROSITE-ProRule" id="PRU00196"/>
    </source>
</evidence>
<feature type="domain" description="SRCR" evidence="12">
    <location>
        <begin position="3041"/>
        <end position="3138"/>
    </location>
</feature>
<dbReference type="Gene3D" id="3.10.250.10">
    <property type="entry name" value="SRCR-like domain"/>
    <property type="match status" value="25"/>
</dbReference>
<feature type="disulfide bond" evidence="9">
    <location>
        <begin position="2466"/>
        <end position="2476"/>
    </location>
</feature>
<feature type="domain" description="SRCR" evidence="12">
    <location>
        <begin position="2985"/>
        <end position="3030"/>
    </location>
</feature>
<dbReference type="FunFam" id="3.10.250.10:FF:000012">
    <property type="entry name" value="CD163 molecule like 1"/>
    <property type="match status" value="4"/>
</dbReference>
<feature type="compositionally biased region" description="Basic and acidic residues" evidence="10">
    <location>
        <begin position="1128"/>
        <end position="1139"/>
    </location>
</feature>
<keyword evidence="3" id="KW-0732">Signal</keyword>
<feature type="domain" description="SRCR" evidence="12">
    <location>
        <begin position="1848"/>
        <end position="1893"/>
    </location>
</feature>
<feature type="region of interest" description="Disordered" evidence="10">
    <location>
        <begin position="1125"/>
        <end position="1147"/>
    </location>
</feature>
<keyword evidence="8" id="KW-0325">Glycoprotein</keyword>
<feature type="region of interest" description="Disordered" evidence="10">
    <location>
        <begin position="2606"/>
        <end position="2638"/>
    </location>
</feature>
<feature type="domain" description="SRCR" evidence="12">
    <location>
        <begin position="935"/>
        <end position="1032"/>
    </location>
</feature>
<feature type="disulfide bond" evidence="9">
    <location>
        <begin position="1639"/>
        <end position="1649"/>
    </location>
</feature>
<feature type="domain" description="SRCR" evidence="12">
    <location>
        <begin position="2006"/>
        <end position="2100"/>
    </location>
</feature>
<evidence type="ECO:0000256" key="11">
    <source>
        <dbReference type="SAM" id="Phobius"/>
    </source>
</evidence>
<feature type="domain" description="SRCR" evidence="12">
    <location>
        <begin position="3619"/>
        <end position="3664"/>
    </location>
</feature>
<protein>
    <submittedName>
        <fullName evidence="13">Scavenger receptor cysteine-rich type 1 M130-like protein</fullName>
    </submittedName>
</protein>
<dbReference type="PANTHER" id="PTHR19331">
    <property type="entry name" value="SCAVENGER RECEPTOR DOMAIN-CONTAINING"/>
    <property type="match status" value="1"/>
</dbReference>
<feature type="disulfide bond" evidence="9">
    <location>
        <begin position="2565"/>
        <end position="2575"/>
    </location>
</feature>
<dbReference type="SMART" id="SM00202">
    <property type="entry name" value="SR"/>
    <property type="match status" value="18"/>
</dbReference>
<feature type="disulfide bond" evidence="9">
    <location>
        <begin position="3176"/>
        <end position="3186"/>
    </location>
</feature>
<feature type="disulfide bond" evidence="9">
    <location>
        <begin position="2070"/>
        <end position="2080"/>
    </location>
</feature>
<feature type="domain" description="SRCR" evidence="12">
    <location>
        <begin position="591"/>
        <end position="687"/>
    </location>
</feature>
<comment type="caution">
    <text evidence="13">The sequence shown here is derived from an EMBL/GenBank/DDBJ whole genome shotgun (WGS) entry which is preliminary data.</text>
</comment>
<feature type="transmembrane region" description="Helical" evidence="11">
    <location>
        <begin position="2643"/>
        <end position="2662"/>
    </location>
</feature>
<feature type="transmembrane region" description="Helical" evidence="11">
    <location>
        <begin position="2163"/>
        <end position="2183"/>
    </location>
</feature>
<feature type="transmembrane region" description="Helical" evidence="11">
    <location>
        <begin position="726"/>
        <end position="750"/>
    </location>
</feature>
<feature type="transmembrane region" description="Helical" evidence="11">
    <location>
        <begin position="3247"/>
        <end position="3267"/>
    </location>
</feature>
<feature type="region of interest" description="Disordered" evidence="10">
    <location>
        <begin position="1042"/>
        <end position="1075"/>
    </location>
</feature>
<evidence type="ECO:0000256" key="3">
    <source>
        <dbReference type="ARBA" id="ARBA00022729"/>
    </source>
</evidence>
<dbReference type="Proteomes" id="UP000290572">
    <property type="component" value="Unassembled WGS sequence"/>
</dbReference>
<feature type="domain" description="SRCR" evidence="12">
    <location>
        <begin position="3675"/>
        <end position="3772"/>
    </location>
</feature>
<evidence type="ECO:0000313" key="13">
    <source>
        <dbReference type="EMBL" id="RXN24633.1"/>
    </source>
</evidence>
<feature type="domain" description="SRCR" evidence="12">
    <location>
        <begin position="158"/>
        <end position="268"/>
    </location>
</feature>
<accession>A0A498MXS3</accession>
<feature type="disulfide bond" evidence="9">
    <location>
        <begin position="1862"/>
        <end position="1872"/>
    </location>
</feature>
<feature type="transmembrane region" description="Helical" evidence="11">
    <location>
        <begin position="2820"/>
        <end position="2844"/>
    </location>
</feature>
<keyword evidence="6 11" id="KW-0472">Membrane</keyword>
<dbReference type="PROSITE" id="PS50287">
    <property type="entry name" value="SRCR_2"/>
    <property type="match status" value="24"/>
</dbReference>
<dbReference type="InterPro" id="IPR001190">
    <property type="entry name" value="SRCR"/>
</dbReference>
<feature type="transmembrane region" description="Helical" evidence="11">
    <location>
        <begin position="1081"/>
        <end position="1100"/>
    </location>
</feature>
<comment type="caution">
    <text evidence="9">Lacks conserved residue(s) required for the propagation of feature annotation.</text>
</comment>
<name>A0A498MXS3_LABRO</name>
<evidence type="ECO:0000256" key="4">
    <source>
        <dbReference type="ARBA" id="ARBA00022737"/>
    </source>
</evidence>
<feature type="disulfide bond" evidence="9">
    <location>
        <begin position="449"/>
        <end position="459"/>
    </location>
</feature>